<dbReference type="VEuPathDB" id="FungiDB:PTTG_04922"/>
<evidence type="ECO:0000313" key="3">
    <source>
        <dbReference type="Proteomes" id="UP000005240"/>
    </source>
</evidence>
<name>A0A180GFR2_PUCT1</name>
<protein>
    <submittedName>
        <fullName evidence="1 2">Uncharacterized protein</fullName>
    </submittedName>
</protein>
<dbReference type="OrthoDB" id="68483at2759"/>
<dbReference type="EMBL" id="ADAS02000081">
    <property type="protein sequence ID" value="OAV91369.1"/>
    <property type="molecule type" value="Genomic_DNA"/>
</dbReference>
<organism evidence="1">
    <name type="scientific">Puccinia triticina (isolate 1-1 / race 1 (BBBD))</name>
    <name type="common">Brown leaf rust fungus</name>
    <dbReference type="NCBI Taxonomy" id="630390"/>
    <lineage>
        <taxon>Eukaryota</taxon>
        <taxon>Fungi</taxon>
        <taxon>Dikarya</taxon>
        <taxon>Basidiomycota</taxon>
        <taxon>Pucciniomycotina</taxon>
        <taxon>Pucciniomycetes</taxon>
        <taxon>Pucciniales</taxon>
        <taxon>Pucciniaceae</taxon>
        <taxon>Puccinia</taxon>
    </lineage>
</organism>
<reference evidence="1" key="1">
    <citation type="submission" date="2009-11" db="EMBL/GenBank/DDBJ databases">
        <authorList>
            <consortium name="The Broad Institute Genome Sequencing Platform"/>
            <person name="Ward D."/>
            <person name="Feldgarden M."/>
            <person name="Earl A."/>
            <person name="Young S.K."/>
            <person name="Zeng Q."/>
            <person name="Koehrsen M."/>
            <person name="Alvarado L."/>
            <person name="Berlin A."/>
            <person name="Bochicchio J."/>
            <person name="Borenstein D."/>
            <person name="Chapman S.B."/>
            <person name="Chen Z."/>
            <person name="Engels R."/>
            <person name="Freedman E."/>
            <person name="Gellesch M."/>
            <person name="Goldberg J."/>
            <person name="Griggs A."/>
            <person name="Gujja S."/>
            <person name="Heilman E."/>
            <person name="Heiman D."/>
            <person name="Hepburn T."/>
            <person name="Howarth C."/>
            <person name="Jen D."/>
            <person name="Larson L."/>
            <person name="Lewis B."/>
            <person name="Mehta T."/>
            <person name="Park D."/>
            <person name="Pearson M."/>
            <person name="Roberts A."/>
            <person name="Saif S."/>
            <person name="Shea T."/>
            <person name="Shenoy N."/>
            <person name="Sisk P."/>
            <person name="Stolte C."/>
            <person name="Sykes S."/>
            <person name="Thomson T."/>
            <person name="Walk T."/>
            <person name="White J."/>
            <person name="Yandava C."/>
            <person name="Izard J."/>
            <person name="Baranova O.V."/>
            <person name="Blanton J.M."/>
            <person name="Tanner A.C."/>
            <person name="Dewhirst F.E."/>
            <person name="Haas B."/>
            <person name="Nusbaum C."/>
            <person name="Birren B."/>
        </authorList>
    </citation>
    <scope>NUCLEOTIDE SEQUENCE [LARGE SCALE GENOMIC DNA]</scope>
    <source>
        <strain evidence="1">1-1 BBBD Race 1</strain>
    </source>
</reference>
<dbReference type="EnsemblFungi" id="PTTG_04922-t43_1">
    <property type="protein sequence ID" value="PTTG_04922-t43_1-p1"/>
    <property type="gene ID" value="PTTG_04922"/>
</dbReference>
<reference evidence="2 3" key="3">
    <citation type="journal article" date="2017" name="G3 (Bethesda)">
        <title>Comparative analysis highlights variable genome content of wheat rusts and divergence of the mating loci.</title>
        <authorList>
            <person name="Cuomo C.A."/>
            <person name="Bakkeren G."/>
            <person name="Khalil H.B."/>
            <person name="Panwar V."/>
            <person name="Joly D."/>
            <person name="Linning R."/>
            <person name="Sakthikumar S."/>
            <person name="Song X."/>
            <person name="Adiconis X."/>
            <person name="Fan L."/>
            <person name="Goldberg J.M."/>
            <person name="Levin J.Z."/>
            <person name="Young S."/>
            <person name="Zeng Q."/>
            <person name="Anikster Y."/>
            <person name="Bruce M."/>
            <person name="Wang M."/>
            <person name="Yin C."/>
            <person name="McCallum B."/>
            <person name="Szabo L.J."/>
            <person name="Hulbert S."/>
            <person name="Chen X."/>
            <person name="Fellers J.P."/>
        </authorList>
    </citation>
    <scope>NUCLEOTIDE SEQUENCE</scope>
    <source>
        <strain evidence="3">Isolate 1-1 / race 1 (BBBD)</strain>
        <strain evidence="2">isolate 1-1 / race 1 (BBBD)</strain>
    </source>
</reference>
<reference evidence="1" key="2">
    <citation type="submission" date="2016-05" db="EMBL/GenBank/DDBJ databases">
        <title>Comparative analysis highlights variable genome content of wheat rusts and divergence of the mating loci.</title>
        <authorList>
            <person name="Cuomo C.A."/>
            <person name="Bakkeren G."/>
            <person name="Szabo L."/>
            <person name="Khalil H."/>
            <person name="Joly D."/>
            <person name="Goldberg J."/>
            <person name="Young S."/>
            <person name="Zeng Q."/>
            <person name="Fellers J."/>
        </authorList>
    </citation>
    <scope>NUCLEOTIDE SEQUENCE [LARGE SCALE GENOMIC DNA]</scope>
    <source>
        <strain evidence="1">1-1 BBBD Race 1</strain>
    </source>
</reference>
<gene>
    <name evidence="1" type="ORF">PTTG_04922</name>
</gene>
<evidence type="ECO:0000313" key="2">
    <source>
        <dbReference type="EnsemblFungi" id="PTTG_04922-t43_1-p1"/>
    </source>
</evidence>
<dbReference type="AlphaFoldDB" id="A0A180GFR2"/>
<proteinExistence type="predicted"/>
<dbReference type="Proteomes" id="UP000005240">
    <property type="component" value="Unassembled WGS sequence"/>
</dbReference>
<sequence>MTSAGHRSSTSTRRGYFLPPRIVDTTRITVSMKTVWNSLRPTLLSSPRRKWVETMGYQVGSTLLGSPRDRLTVEPTAQLDKESSWIPQRVIHGSPQAPRGADGNRTPDPQPFINHDIGDLAIFVKSGNGSTVSRTIGSPAFLGPELINTDKPNGPVSCIATDIICVNSKRFDNHTKD</sequence>
<evidence type="ECO:0000313" key="1">
    <source>
        <dbReference type="EMBL" id="OAV91369.1"/>
    </source>
</evidence>
<accession>A0A180GFR2</accession>
<keyword evidence="3" id="KW-1185">Reference proteome</keyword>
<reference evidence="2" key="4">
    <citation type="submission" date="2025-05" db="UniProtKB">
        <authorList>
            <consortium name="EnsemblFungi"/>
        </authorList>
    </citation>
    <scope>IDENTIFICATION</scope>
    <source>
        <strain evidence="2">isolate 1-1 / race 1 (BBBD)</strain>
    </source>
</reference>